<proteinExistence type="predicted"/>
<name>A0ABP0JYU7_9DINO</name>
<dbReference type="PANTHER" id="PTHR12697:SF5">
    <property type="entry name" value="DEOXYHYPUSINE HYDROXYLASE"/>
    <property type="match status" value="1"/>
</dbReference>
<dbReference type="Gene3D" id="1.25.10.10">
    <property type="entry name" value="Leucine-rich Repeat Variant"/>
    <property type="match status" value="3"/>
</dbReference>
<accession>A0ABP0JYU7</accession>
<reference evidence="2 3" key="1">
    <citation type="submission" date="2024-02" db="EMBL/GenBank/DDBJ databases">
        <authorList>
            <person name="Chen Y."/>
            <person name="Shah S."/>
            <person name="Dougan E. K."/>
            <person name="Thang M."/>
            <person name="Chan C."/>
        </authorList>
    </citation>
    <scope>NUCLEOTIDE SEQUENCE [LARGE SCALE GENOMIC DNA]</scope>
</reference>
<dbReference type="EMBL" id="CAXAMN010006925">
    <property type="protein sequence ID" value="CAK9019680.1"/>
    <property type="molecule type" value="Genomic_DNA"/>
</dbReference>
<organism evidence="2 3">
    <name type="scientific">Durusdinium trenchii</name>
    <dbReference type="NCBI Taxonomy" id="1381693"/>
    <lineage>
        <taxon>Eukaryota</taxon>
        <taxon>Sar</taxon>
        <taxon>Alveolata</taxon>
        <taxon>Dinophyceae</taxon>
        <taxon>Suessiales</taxon>
        <taxon>Symbiodiniaceae</taxon>
        <taxon>Durusdinium</taxon>
    </lineage>
</organism>
<evidence type="ECO:0000313" key="2">
    <source>
        <dbReference type="EMBL" id="CAK9019680.1"/>
    </source>
</evidence>
<evidence type="ECO:0008006" key="4">
    <source>
        <dbReference type="Google" id="ProtNLM"/>
    </source>
</evidence>
<dbReference type="InterPro" id="IPR011989">
    <property type="entry name" value="ARM-like"/>
</dbReference>
<dbReference type="InterPro" id="IPR004155">
    <property type="entry name" value="PBS_lyase_HEAT"/>
</dbReference>
<comment type="caution">
    <text evidence="2">The sequence shown here is derived from an EMBL/GenBank/DDBJ whole genome shotgun (WGS) entry which is preliminary data.</text>
</comment>
<protein>
    <recommendedName>
        <fullName evidence="4">HEAT repeat domain-containing protein</fullName>
    </recommendedName>
</protein>
<dbReference type="SUPFAM" id="SSF48371">
    <property type="entry name" value="ARM repeat"/>
    <property type="match status" value="1"/>
</dbReference>
<feature type="compositionally biased region" description="Acidic residues" evidence="1">
    <location>
        <begin position="293"/>
        <end position="311"/>
    </location>
</feature>
<dbReference type="Proteomes" id="UP001642484">
    <property type="component" value="Unassembled WGS sequence"/>
</dbReference>
<dbReference type="InterPro" id="IPR016024">
    <property type="entry name" value="ARM-type_fold"/>
</dbReference>
<feature type="region of interest" description="Disordered" evidence="1">
    <location>
        <begin position="290"/>
        <end position="373"/>
    </location>
</feature>
<dbReference type="SMART" id="SM00567">
    <property type="entry name" value="EZ_HEAT"/>
    <property type="match status" value="3"/>
</dbReference>
<dbReference type="Pfam" id="PF13646">
    <property type="entry name" value="HEAT_2"/>
    <property type="match status" value="2"/>
</dbReference>
<feature type="compositionally biased region" description="Acidic residues" evidence="1">
    <location>
        <begin position="358"/>
        <end position="369"/>
    </location>
</feature>
<evidence type="ECO:0000313" key="3">
    <source>
        <dbReference type="Proteomes" id="UP001642484"/>
    </source>
</evidence>
<sequence length="613" mass="66895">MTATWETLVQAAQQGDAIAALERLEPLLRDVNPTLRYEGLEAMIRIALLVYARADPQEVSACYEKLPRHFAARVGDPDQDVRALALEGISSVIKRGDHETGDHVVAHLKDWRGGVRRTAVDALARLFAGGLAKDTVLTKLVACIEDQDAEVRRSTARTLVTICPEGNQATLAALAGKIKGPLRELHALATEVLWTVAKPGDAKVIKLLSHLLQSNDDPRVRRQAAMGLGKMGTPSKDKEHPNKHAEVCIEALCTALGCCMDLPIVDLQWIADEPKRREEEELRRLMEAQAELEQQEADQTSEEQDSQDEADANQGDASPAEPVIEANPFQEQPPQPEDDVQGTQEQGEEQTSQPSAENPEEDSPVEGCDEALAPGDLFPHLRFDLLPETEKDCDHSVRYEALSSLEKIIDRGDRRVLGALLVALRDPDREVCCKAVEAISALYEFVPGDLTVVIAVAQVLMQDSDGYGNINNRKAALRALITAAGVADEAMSAVLLCHLETMRDKSTLDAGAGERKLLLQALDCVVPEDLRSQLGDALVASLEDQTVEVRLTSLKLLGALDPDSERISAISNRLRDRHPAVKALAAEVLSSWGEEPVKARAFRVGGNEYRLGE</sequence>
<keyword evidence="3" id="KW-1185">Reference proteome</keyword>
<evidence type="ECO:0000256" key="1">
    <source>
        <dbReference type="SAM" id="MobiDB-lite"/>
    </source>
</evidence>
<gene>
    <name evidence="2" type="ORF">CCMP2556_LOCUS13758</name>
</gene>
<dbReference type="PANTHER" id="PTHR12697">
    <property type="entry name" value="PBS LYASE HEAT-LIKE PROTEIN"/>
    <property type="match status" value="1"/>
</dbReference>
<feature type="compositionally biased region" description="Low complexity" evidence="1">
    <location>
        <begin position="341"/>
        <end position="351"/>
    </location>
</feature>